<comment type="caution">
    <text evidence="2">The sequence shown here is derived from an EMBL/GenBank/DDBJ whole genome shotgun (WGS) entry which is preliminary data.</text>
</comment>
<name>A0A5B6VEW0_9ROSI</name>
<dbReference type="PANTHER" id="PTHR46890:SF48">
    <property type="entry name" value="RNA-DIRECTED DNA POLYMERASE"/>
    <property type="match status" value="1"/>
</dbReference>
<dbReference type="InterPro" id="IPR052343">
    <property type="entry name" value="Retrotransposon-Effector_Assoc"/>
</dbReference>
<dbReference type="InterPro" id="IPR036691">
    <property type="entry name" value="Endo/exonu/phosph_ase_sf"/>
</dbReference>
<evidence type="ECO:0000259" key="1">
    <source>
        <dbReference type="PROSITE" id="PS50878"/>
    </source>
</evidence>
<keyword evidence="2" id="KW-0808">Transferase</keyword>
<organism evidence="2 3">
    <name type="scientific">Gossypium australe</name>
    <dbReference type="NCBI Taxonomy" id="47621"/>
    <lineage>
        <taxon>Eukaryota</taxon>
        <taxon>Viridiplantae</taxon>
        <taxon>Streptophyta</taxon>
        <taxon>Embryophyta</taxon>
        <taxon>Tracheophyta</taxon>
        <taxon>Spermatophyta</taxon>
        <taxon>Magnoliopsida</taxon>
        <taxon>eudicotyledons</taxon>
        <taxon>Gunneridae</taxon>
        <taxon>Pentapetalae</taxon>
        <taxon>rosids</taxon>
        <taxon>malvids</taxon>
        <taxon>Malvales</taxon>
        <taxon>Malvaceae</taxon>
        <taxon>Malvoideae</taxon>
        <taxon>Gossypium</taxon>
    </lineage>
</organism>
<protein>
    <submittedName>
        <fullName evidence="2">Reverse transcriptase</fullName>
    </submittedName>
</protein>
<evidence type="ECO:0000313" key="3">
    <source>
        <dbReference type="Proteomes" id="UP000325315"/>
    </source>
</evidence>
<dbReference type="GO" id="GO:0003964">
    <property type="term" value="F:RNA-directed DNA polymerase activity"/>
    <property type="evidence" value="ECO:0007669"/>
    <property type="project" value="UniProtKB-KW"/>
</dbReference>
<keyword evidence="2" id="KW-0548">Nucleotidyltransferase</keyword>
<evidence type="ECO:0000313" key="2">
    <source>
        <dbReference type="EMBL" id="KAA3467760.1"/>
    </source>
</evidence>
<dbReference type="Gene3D" id="3.60.10.10">
    <property type="entry name" value="Endonuclease/exonuclease/phosphatase"/>
    <property type="match status" value="1"/>
</dbReference>
<proteinExistence type="predicted"/>
<dbReference type="SUPFAM" id="SSF56672">
    <property type="entry name" value="DNA/RNA polymerases"/>
    <property type="match status" value="1"/>
</dbReference>
<keyword evidence="2" id="KW-0695">RNA-directed DNA polymerase</keyword>
<dbReference type="AlphaFoldDB" id="A0A5B6VEW0"/>
<dbReference type="InterPro" id="IPR000477">
    <property type="entry name" value="RT_dom"/>
</dbReference>
<dbReference type="PROSITE" id="PS50878">
    <property type="entry name" value="RT_POL"/>
    <property type="match status" value="1"/>
</dbReference>
<dbReference type="InterPro" id="IPR043502">
    <property type="entry name" value="DNA/RNA_pol_sf"/>
</dbReference>
<dbReference type="SUPFAM" id="SSF56219">
    <property type="entry name" value="DNase I-like"/>
    <property type="match status" value="1"/>
</dbReference>
<dbReference type="Proteomes" id="UP000325315">
    <property type="component" value="Unassembled WGS sequence"/>
</dbReference>
<gene>
    <name evidence="2" type="ORF">EPI10_002743</name>
</gene>
<feature type="domain" description="Reverse transcriptase" evidence="1">
    <location>
        <begin position="317"/>
        <end position="518"/>
    </location>
</feature>
<reference evidence="3" key="1">
    <citation type="journal article" date="2019" name="Plant Biotechnol. J.">
        <title>Genome sequencing of the Australian wild diploid species Gossypium australe highlights disease resistance and delayed gland morphogenesis.</title>
        <authorList>
            <person name="Cai Y."/>
            <person name="Cai X."/>
            <person name="Wang Q."/>
            <person name="Wang P."/>
            <person name="Zhang Y."/>
            <person name="Cai C."/>
            <person name="Xu Y."/>
            <person name="Wang K."/>
            <person name="Zhou Z."/>
            <person name="Wang C."/>
            <person name="Geng S."/>
            <person name="Li B."/>
            <person name="Dong Q."/>
            <person name="Hou Y."/>
            <person name="Wang H."/>
            <person name="Ai P."/>
            <person name="Liu Z."/>
            <person name="Yi F."/>
            <person name="Sun M."/>
            <person name="An G."/>
            <person name="Cheng J."/>
            <person name="Zhang Y."/>
            <person name="Shi Q."/>
            <person name="Xie Y."/>
            <person name="Shi X."/>
            <person name="Chang Y."/>
            <person name="Huang F."/>
            <person name="Chen Y."/>
            <person name="Hong S."/>
            <person name="Mi L."/>
            <person name="Sun Q."/>
            <person name="Zhang L."/>
            <person name="Zhou B."/>
            <person name="Peng R."/>
            <person name="Zhang X."/>
            <person name="Liu F."/>
        </authorList>
    </citation>
    <scope>NUCLEOTIDE SEQUENCE [LARGE SCALE GENOMIC DNA]</scope>
    <source>
        <strain evidence="3">cv. PA1801</strain>
    </source>
</reference>
<sequence length="518" mass="60585">MEAFRNTLEDCRLIDVGYTGNWFTWKRGNLPEMNIRERLDRGVANVNWMSMFPEASIQHVVHSTSDHYPFLITTNKEGKKRRCETFKFEAWWIMEETFESKVKLIWDSSSGDLLQKLEYLKAELKKWAVRVGLSRKRKKELLTSKLAILMEAKRADDNLAELIDTKLQLNFEIDKYESYWEQRARVNWLKLGDRNTAFFHSIATQKRRQNCIQKLQDTDGREIGEQQEMAEMARTYFQELFKAEEEGQYEHLLSGVEPCISKENNRLFTMPYVKEEIWEALTSMGATKALGEDRLPAIFFQKLWHIFGNEVSTYCFQQLNSDMEVCRMNTTHIVLIPKKVHPTNLSHFHPISLCNFIYKIMAKAIANHFRVVLEKCIDKAQSAFVPGRLISDNVLVAYEILNTLKKKRIWKKGLLAIKLDMSKAYDRVEWTFLKEMMRKMGFEPNWVNLIMKCISTVSYVVVLNGQAGNIFYPSRGLRQGDPLSPFLFLIFGEGLSSLMRLVQREENFRGVKASRRGP</sequence>
<accession>A0A5B6VEW0</accession>
<dbReference type="EMBL" id="SMMG02000007">
    <property type="protein sequence ID" value="KAA3467760.1"/>
    <property type="molecule type" value="Genomic_DNA"/>
</dbReference>
<dbReference type="Pfam" id="PF00078">
    <property type="entry name" value="RVT_1"/>
    <property type="match status" value="1"/>
</dbReference>
<dbReference type="OrthoDB" id="1000886at2759"/>
<keyword evidence="3" id="KW-1185">Reference proteome</keyword>
<dbReference type="PANTHER" id="PTHR46890">
    <property type="entry name" value="NON-LTR RETROLELEMENT REVERSE TRANSCRIPTASE-LIKE PROTEIN-RELATED"/>
    <property type="match status" value="1"/>
</dbReference>
<dbReference type="CDD" id="cd01650">
    <property type="entry name" value="RT_nLTR_like"/>
    <property type="match status" value="1"/>
</dbReference>